<dbReference type="Proteomes" id="UP000731465">
    <property type="component" value="Unassembled WGS sequence"/>
</dbReference>
<protein>
    <submittedName>
        <fullName evidence="2">SlyX family protein</fullName>
    </submittedName>
</protein>
<name>A0ABS7DEN5_9GAMM</name>
<feature type="coiled-coil region" evidence="1">
    <location>
        <begin position="7"/>
        <end position="41"/>
    </location>
</feature>
<dbReference type="RefSeq" id="WP_219936589.1">
    <property type="nucleotide sequence ID" value="NZ_JAGFNY010000003.1"/>
</dbReference>
<reference evidence="2 3" key="1">
    <citation type="submission" date="2021-03" db="EMBL/GenBank/DDBJ databases">
        <title>Succinivibrio sp. nov. isolated from feces of cow.</title>
        <authorList>
            <person name="Choi J.-Y."/>
        </authorList>
    </citation>
    <scope>NUCLEOTIDE SEQUENCE [LARGE SCALE GENOMIC DNA]</scope>
    <source>
        <strain evidence="2 3">AGMB01872</strain>
    </source>
</reference>
<dbReference type="InterPro" id="IPR007236">
    <property type="entry name" value="SlyX"/>
</dbReference>
<gene>
    <name evidence="2" type="ORF">J5V48_02170</name>
</gene>
<keyword evidence="3" id="KW-1185">Reference proteome</keyword>
<proteinExistence type="predicted"/>
<keyword evidence="1" id="KW-0175">Coiled coil</keyword>
<accession>A0ABS7DEN5</accession>
<dbReference type="EMBL" id="JAGFNY010000003">
    <property type="protein sequence ID" value="MBW7569693.1"/>
    <property type="molecule type" value="Genomic_DNA"/>
</dbReference>
<evidence type="ECO:0000256" key="1">
    <source>
        <dbReference type="SAM" id="Coils"/>
    </source>
</evidence>
<comment type="caution">
    <text evidence="2">The sequence shown here is derived from an EMBL/GenBank/DDBJ whole genome shotgun (WGS) entry which is preliminary data.</text>
</comment>
<dbReference type="Pfam" id="PF04102">
    <property type="entry name" value="SlyX"/>
    <property type="match status" value="1"/>
</dbReference>
<evidence type="ECO:0000313" key="3">
    <source>
        <dbReference type="Proteomes" id="UP000731465"/>
    </source>
</evidence>
<sequence>MSDSEKLVELEEKISWLEAELEKQSNELTSVYETLDKLKVQFKILYSKVGDPYATRDLKDEVPPPHY</sequence>
<organism evidence="2 3">
    <name type="scientific">Succinivibrio faecicola</name>
    <dbReference type="NCBI Taxonomy" id="2820300"/>
    <lineage>
        <taxon>Bacteria</taxon>
        <taxon>Pseudomonadati</taxon>
        <taxon>Pseudomonadota</taxon>
        <taxon>Gammaproteobacteria</taxon>
        <taxon>Aeromonadales</taxon>
        <taxon>Succinivibrionaceae</taxon>
        <taxon>Succinivibrio</taxon>
    </lineage>
</organism>
<evidence type="ECO:0000313" key="2">
    <source>
        <dbReference type="EMBL" id="MBW7569693.1"/>
    </source>
</evidence>